<name>A0A495IUA9_9SPHI</name>
<comment type="caution">
    <text evidence="1">The sequence shown here is derived from an EMBL/GenBank/DDBJ whole genome shotgun (WGS) entry which is preliminary data.</text>
</comment>
<proteinExistence type="predicted"/>
<protein>
    <submittedName>
        <fullName evidence="1">Uncharacterized protein</fullName>
    </submittedName>
</protein>
<dbReference type="EMBL" id="RBKU01000001">
    <property type="protein sequence ID" value="RKR80335.1"/>
    <property type="molecule type" value="Genomic_DNA"/>
</dbReference>
<evidence type="ECO:0000313" key="1">
    <source>
        <dbReference type="EMBL" id="RKR80335.1"/>
    </source>
</evidence>
<accession>A0A495IUA9</accession>
<dbReference type="AlphaFoldDB" id="A0A495IUA9"/>
<organism evidence="1 2">
    <name type="scientific">Mucilaginibacter gracilis</name>
    <dbReference type="NCBI Taxonomy" id="423350"/>
    <lineage>
        <taxon>Bacteria</taxon>
        <taxon>Pseudomonadati</taxon>
        <taxon>Bacteroidota</taxon>
        <taxon>Sphingobacteriia</taxon>
        <taxon>Sphingobacteriales</taxon>
        <taxon>Sphingobacteriaceae</taxon>
        <taxon>Mucilaginibacter</taxon>
    </lineage>
</organism>
<dbReference type="Proteomes" id="UP000268007">
    <property type="component" value="Unassembled WGS sequence"/>
</dbReference>
<gene>
    <name evidence="1" type="ORF">BDD43_0432</name>
</gene>
<keyword evidence="2" id="KW-1185">Reference proteome</keyword>
<reference evidence="1 2" key="1">
    <citation type="submission" date="2018-10" db="EMBL/GenBank/DDBJ databases">
        <title>Genomic Encyclopedia of Archaeal and Bacterial Type Strains, Phase II (KMG-II): from individual species to whole genera.</title>
        <authorList>
            <person name="Goeker M."/>
        </authorList>
    </citation>
    <scope>NUCLEOTIDE SEQUENCE [LARGE SCALE GENOMIC DNA]</scope>
    <source>
        <strain evidence="1 2">DSM 18602</strain>
    </source>
</reference>
<evidence type="ECO:0000313" key="2">
    <source>
        <dbReference type="Proteomes" id="UP000268007"/>
    </source>
</evidence>
<sequence length="35" mass="4314">MSRELMEFSDEIDEWFDSVTVETDDFWEHPCNLFI</sequence>